<comment type="cofactor">
    <cofactor evidence="7">
        <name>Zn(2+)</name>
        <dbReference type="ChEBI" id="CHEBI:29105"/>
    </cofactor>
    <cofactor evidence="7">
        <name>Fe(3+)</name>
        <dbReference type="ChEBI" id="CHEBI:29034"/>
    </cofactor>
    <text evidence="7">Binds 1 zinc or iron ion per subunit.</text>
</comment>
<dbReference type="PANTHER" id="PTHR42752">
    <property type="entry name" value="IMIDAZOLONEPROPIONASE"/>
    <property type="match status" value="1"/>
</dbReference>
<evidence type="ECO:0000256" key="6">
    <source>
        <dbReference type="ARBA" id="ARBA00023004"/>
    </source>
</evidence>
<dbReference type="Gene3D" id="3.20.20.140">
    <property type="entry name" value="Metal-dependent hydrolases"/>
    <property type="match status" value="1"/>
</dbReference>
<feature type="binding site" evidence="7">
    <location>
        <position position="145"/>
    </location>
    <ligand>
        <name>N-formimidoyl-L-glutamate</name>
        <dbReference type="ChEBI" id="CHEBI:58928"/>
    </ligand>
</feature>
<dbReference type="CDD" id="cd01296">
    <property type="entry name" value="Imidazolone-5PH"/>
    <property type="match status" value="1"/>
</dbReference>
<proteinExistence type="inferred from homology"/>
<evidence type="ECO:0000256" key="3">
    <source>
        <dbReference type="ARBA" id="ARBA00022801"/>
    </source>
</evidence>
<comment type="caution">
    <text evidence="9">The sequence shown here is derived from an EMBL/GenBank/DDBJ whole genome shotgun (WGS) entry which is preliminary data.</text>
</comment>
<evidence type="ECO:0000256" key="4">
    <source>
        <dbReference type="ARBA" id="ARBA00022808"/>
    </source>
</evidence>
<dbReference type="RefSeq" id="WP_309804550.1">
    <property type="nucleotide sequence ID" value="NZ_JAVDRD010000002.1"/>
</dbReference>
<dbReference type="GO" id="GO:0050480">
    <property type="term" value="F:imidazolonepropionase activity"/>
    <property type="evidence" value="ECO:0007669"/>
    <property type="project" value="UniProtKB-EC"/>
</dbReference>
<feature type="binding site" evidence="7">
    <location>
        <position position="75"/>
    </location>
    <ligand>
        <name>Fe(3+)</name>
        <dbReference type="ChEBI" id="CHEBI:29034"/>
    </ligand>
</feature>
<gene>
    <name evidence="7" type="primary">hutI</name>
    <name evidence="9" type="ORF">J2792_000959</name>
</gene>
<feature type="binding site" evidence="7">
    <location>
        <position position="320"/>
    </location>
    <ligand>
        <name>N-formimidoyl-L-glutamate</name>
        <dbReference type="ChEBI" id="CHEBI:58928"/>
    </ligand>
</feature>
<dbReference type="EMBL" id="JAVDRD010000002">
    <property type="protein sequence ID" value="MDR6510099.1"/>
    <property type="molecule type" value="Genomic_DNA"/>
</dbReference>
<dbReference type="PANTHER" id="PTHR42752:SF1">
    <property type="entry name" value="IMIDAZOLONEPROPIONASE-RELATED"/>
    <property type="match status" value="1"/>
</dbReference>
<dbReference type="Gene3D" id="2.30.40.10">
    <property type="entry name" value="Urease, subunit C, domain 1"/>
    <property type="match status" value="1"/>
</dbReference>
<feature type="binding site" evidence="7">
    <location>
        <position position="82"/>
    </location>
    <ligand>
        <name>4-imidazolone-5-propanoate</name>
        <dbReference type="ChEBI" id="CHEBI:77893"/>
    </ligand>
</feature>
<dbReference type="InterPro" id="IPR005920">
    <property type="entry name" value="HutI"/>
</dbReference>
<feature type="binding site" evidence="7">
    <location>
        <position position="322"/>
    </location>
    <ligand>
        <name>N-formimidoyl-L-glutamate</name>
        <dbReference type="ChEBI" id="CHEBI:58928"/>
    </ligand>
</feature>
<evidence type="ECO:0000256" key="5">
    <source>
        <dbReference type="ARBA" id="ARBA00022833"/>
    </source>
</evidence>
<feature type="binding site" evidence="7">
    <location>
        <position position="75"/>
    </location>
    <ligand>
        <name>Zn(2+)</name>
        <dbReference type="ChEBI" id="CHEBI:29105"/>
    </ligand>
</feature>
<dbReference type="InterPro" id="IPR006680">
    <property type="entry name" value="Amidohydro-rel"/>
</dbReference>
<feature type="binding site" evidence="7">
    <location>
        <position position="323"/>
    </location>
    <ligand>
        <name>4-imidazolone-5-propanoate</name>
        <dbReference type="ChEBI" id="CHEBI:77893"/>
    </ligand>
</feature>
<keyword evidence="6 7" id="KW-0408">Iron</keyword>
<protein>
    <recommendedName>
        <fullName evidence="1 7">Imidazolonepropionase</fullName>
        <ecNumber evidence="1 7">3.5.2.7</ecNumber>
    </recommendedName>
    <alternativeName>
        <fullName evidence="7">Imidazolone-5-propionate hydrolase</fullName>
    </alternativeName>
</protein>
<dbReference type="InterPro" id="IPR011059">
    <property type="entry name" value="Metal-dep_hydrolase_composite"/>
</dbReference>
<keyword evidence="5 7" id="KW-0862">Zinc</keyword>
<organism evidence="9 10">
    <name type="scientific">Novosphingobium capsulatum</name>
    <dbReference type="NCBI Taxonomy" id="13688"/>
    <lineage>
        <taxon>Bacteria</taxon>
        <taxon>Pseudomonadati</taxon>
        <taxon>Pseudomonadota</taxon>
        <taxon>Alphaproteobacteria</taxon>
        <taxon>Sphingomonadales</taxon>
        <taxon>Sphingomonadaceae</taxon>
        <taxon>Novosphingobium</taxon>
    </lineage>
</organism>
<keyword evidence="2 7" id="KW-0479">Metal-binding</keyword>
<feature type="binding site" evidence="7">
    <location>
        <position position="318"/>
    </location>
    <ligand>
        <name>Fe(3+)</name>
        <dbReference type="ChEBI" id="CHEBI:29034"/>
    </ligand>
</feature>
<name>A0ABU1MIC4_9SPHN</name>
<comment type="catalytic activity">
    <reaction evidence="7">
        <text>4-imidazolone-5-propanoate + H2O = N-formimidoyl-L-glutamate</text>
        <dbReference type="Rhea" id="RHEA:23660"/>
        <dbReference type="ChEBI" id="CHEBI:15377"/>
        <dbReference type="ChEBI" id="CHEBI:58928"/>
        <dbReference type="ChEBI" id="CHEBI:77893"/>
        <dbReference type="EC" id="3.5.2.7"/>
    </reaction>
</comment>
<dbReference type="HAMAP" id="MF_00372">
    <property type="entry name" value="HutI"/>
    <property type="match status" value="1"/>
</dbReference>
<feature type="binding site" evidence="7">
    <location>
        <position position="318"/>
    </location>
    <ligand>
        <name>Zn(2+)</name>
        <dbReference type="ChEBI" id="CHEBI:29105"/>
    </ligand>
</feature>
<feature type="binding site" evidence="7">
    <location>
        <position position="178"/>
    </location>
    <ligand>
        <name>4-imidazolone-5-propanoate</name>
        <dbReference type="ChEBI" id="CHEBI:77893"/>
    </ligand>
</feature>
<feature type="binding site" evidence="7">
    <location>
        <position position="73"/>
    </location>
    <ligand>
        <name>Zn(2+)</name>
        <dbReference type="ChEBI" id="CHEBI:29105"/>
    </ligand>
</feature>
<evidence type="ECO:0000256" key="2">
    <source>
        <dbReference type="ARBA" id="ARBA00022723"/>
    </source>
</evidence>
<comment type="subcellular location">
    <subcellularLocation>
        <location evidence="7">Cytoplasm</location>
    </subcellularLocation>
</comment>
<feature type="binding site" evidence="7">
    <location>
        <position position="243"/>
    </location>
    <ligand>
        <name>Zn(2+)</name>
        <dbReference type="ChEBI" id="CHEBI:29105"/>
    </ligand>
</feature>
<dbReference type="Proteomes" id="UP001184150">
    <property type="component" value="Unassembled WGS sequence"/>
</dbReference>
<feature type="binding site" evidence="7">
    <location>
        <position position="145"/>
    </location>
    <ligand>
        <name>4-imidazolone-5-propanoate</name>
        <dbReference type="ChEBI" id="CHEBI:77893"/>
    </ligand>
</feature>
<keyword evidence="3 7" id="KW-0378">Hydrolase</keyword>
<accession>A0ABU1MIC4</accession>
<comment type="function">
    <text evidence="7">Catalyzes the hydrolytic cleavage of the carbon-nitrogen bond in imidazolone-5-propanoate to yield N-formimidoyl-L-glutamate. It is the third step in the universal histidine degradation pathway.</text>
</comment>
<keyword evidence="7" id="KW-0963">Cytoplasm</keyword>
<evidence type="ECO:0000259" key="8">
    <source>
        <dbReference type="Pfam" id="PF01979"/>
    </source>
</evidence>
<feature type="binding site" evidence="7">
    <location>
        <position position="246"/>
    </location>
    <ligand>
        <name>4-imidazolone-5-propanoate</name>
        <dbReference type="ChEBI" id="CHEBI:77893"/>
    </ligand>
</feature>
<feature type="binding site" evidence="7">
    <location>
        <position position="243"/>
    </location>
    <ligand>
        <name>Fe(3+)</name>
        <dbReference type="ChEBI" id="CHEBI:29034"/>
    </ligand>
</feature>
<dbReference type="EC" id="3.5.2.7" evidence="1 7"/>
<dbReference type="SUPFAM" id="SSF51556">
    <property type="entry name" value="Metallo-dependent hydrolases"/>
    <property type="match status" value="1"/>
</dbReference>
<evidence type="ECO:0000256" key="1">
    <source>
        <dbReference type="ARBA" id="ARBA00012864"/>
    </source>
</evidence>
<evidence type="ECO:0000256" key="7">
    <source>
        <dbReference type="HAMAP-Rule" id="MF_00372"/>
    </source>
</evidence>
<dbReference type="NCBIfam" id="TIGR01224">
    <property type="entry name" value="hutI"/>
    <property type="match status" value="1"/>
</dbReference>
<comment type="similarity">
    <text evidence="7">Belongs to the metallo-dependent hydrolases superfamily. HutI family.</text>
</comment>
<evidence type="ECO:0000313" key="10">
    <source>
        <dbReference type="Proteomes" id="UP001184150"/>
    </source>
</evidence>
<reference evidence="9 10" key="1">
    <citation type="submission" date="2023-07" db="EMBL/GenBank/DDBJ databases">
        <title>Sorghum-associated microbial communities from plants grown in Nebraska, USA.</title>
        <authorList>
            <person name="Schachtman D."/>
        </authorList>
    </citation>
    <scope>NUCLEOTIDE SEQUENCE [LARGE SCALE GENOMIC DNA]</scope>
    <source>
        <strain evidence="9 10">DS1027</strain>
    </source>
</reference>
<dbReference type="Pfam" id="PF01979">
    <property type="entry name" value="Amidohydro_1"/>
    <property type="match status" value="1"/>
</dbReference>
<dbReference type="InterPro" id="IPR032466">
    <property type="entry name" value="Metal_Hydrolase"/>
</dbReference>
<feature type="binding site" evidence="7">
    <location>
        <position position="73"/>
    </location>
    <ligand>
        <name>Fe(3+)</name>
        <dbReference type="ChEBI" id="CHEBI:29034"/>
    </ligand>
</feature>
<comment type="pathway">
    <text evidence="7">Amino-acid degradation; L-histidine degradation into L-glutamate; N-formimidoyl-L-glutamate from L-histidine: step 3/3.</text>
</comment>
<sequence length="404" mass="41728">MRCDTIWTNAHLVTMAGKGPDADALGRIENGLIAARDGVIVYAGPAAAAPALEADATVDCQGRWITPGLIDAHTHLVFAGNRSDEWEARLAGATYQDIARAGGGIMATVRATRGASVDDLVRAALPRLDALLAQGVTCVEIKSGYGLTLEAERAMLLAARQLGQVRPVRIVTTFLGAHALPPEWAGNADGYIAQLADDWLPTLAADGLVDAVDAFCEGIAFSPAQVDRLFRAARALGLPVRLHAEQLSNLGGAALAASHGALCADHLEHLDQAGIAAMAQAGTVAVLLPGAFYFMRETIKPPIAALRAAGVPMAIATDCNPGTSPLTALLLAMNMGATLFGLTVDECLAGATVHAARALGLAGTLGQLVPGQRADLAIWNIARPADLVHGMGAAPLHARIWSGK</sequence>
<keyword evidence="10" id="KW-1185">Reference proteome</keyword>
<evidence type="ECO:0000313" key="9">
    <source>
        <dbReference type="EMBL" id="MDR6510099.1"/>
    </source>
</evidence>
<keyword evidence="4 7" id="KW-0369">Histidine metabolism</keyword>
<feature type="domain" description="Amidohydrolase-related" evidence="8">
    <location>
        <begin position="64"/>
        <end position="382"/>
    </location>
</feature>
<dbReference type="SUPFAM" id="SSF51338">
    <property type="entry name" value="Composite domain of metallo-dependent hydrolases"/>
    <property type="match status" value="1"/>
</dbReference>